<comment type="similarity">
    <text evidence="1">In the N-terminal section; belongs to the PMEI family.</text>
</comment>
<evidence type="ECO:0000256" key="1">
    <source>
        <dbReference type="ARBA" id="ARBA00006027"/>
    </source>
</evidence>
<reference evidence="9 10" key="1">
    <citation type="journal article" date="2020" name="Mol. Plant">
        <title>The Chromosome-Based Rubber Tree Genome Provides New Insights into Spurge Genome Evolution and Rubber Biosynthesis.</title>
        <authorList>
            <person name="Liu J."/>
            <person name="Shi C."/>
            <person name="Shi C.C."/>
            <person name="Li W."/>
            <person name="Zhang Q.J."/>
            <person name="Zhang Y."/>
            <person name="Li K."/>
            <person name="Lu H.F."/>
            <person name="Shi C."/>
            <person name="Zhu S.T."/>
            <person name="Xiao Z.Y."/>
            <person name="Nan H."/>
            <person name="Yue Y."/>
            <person name="Zhu X.G."/>
            <person name="Wu Y."/>
            <person name="Hong X.N."/>
            <person name="Fan G.Y."/>
            <person name="Tong Y."/>
            <person name="Zhang D."/>
            <person name="Mao C.L."/>
            <person name="Liu Y.L."/>
            <person name="Hao S.J."/>
            <person name="Liu W.Q."/>
            <person name="Lv M.Q."/>
            <person name="Zhang H.B."/>
            <person name="Liu Y."/>
            <person name="Hu-Tang G.R."/>
            <person name="Wang J.P."/>
            <person name="Wang J.H."/>
            <person name="Sun Y.H."/>
            <person name="Ni S.B."/>
            <person name="Chen W.B."/>
            <person name="Zhang X.C."/>
            <person name="Jiao Y.N."/>
            <person name="Eichler E.E."/>
            <person name="Li G.H."/>
            <person name="Liu X."/>
            <person name="Gao L.Z."/>
        </authorList>
    </citation>
    <scope>NUCLEOTIDE SEQUENCE [LARGE SCALE GENOMIC DNA]</scope>
    <source>
        <strain evidence="10">cv. GT1</strain>
        <tissue evidence="9">Leaf</tissue>
    </source>
</reference>
<evidence type="ECO:0000256" key="6">
    <source>
        <dbReference type="ARBA" id="ARBA00023180"/>
    </source>
</evidence>
<dbReference type="Proteomes" id="UP000467840">
    <property type="component" value="Chromosome 15"/>
</dbReference>
<dbReference type="EC" id="3.1.1.11" evidence="3"/>
<evidence type="ECO:0000256" key="2">
    <source>
        <dbReference type="ARBA" id="ARBA00007786"/>
    </source>
</evidence>
<dbReference type="Pfam" id="PF04043">
    <property type="entry name" value="PMEI"/>
    <property type="match status" value="2"/>
</dbReference>
<evidence type="ECO:0000313" key="9">
    <source>
        <dbReference type="EMBL" id="KAF2313128.1"/>
    </source>
</evidence>
<comment type="similarity">
    <text evidence="7">Belongs to the PMEI family.</text>
</comment>
<dbReference type="SMART" id="SM00856">
    <property type="entry name" value="PMEI"/>
    <property type="match status" value="2"/>
</dbReference>
<feature type="domain" description="Pectinesterase inhibitor" evidence="8">
    <location>
        <begin position="123"/>
        <end position="279"/>
    </location>
</feature>
<dbReference type="FunFam" id="1.20.140.40:FF:000010">
    <property type="entry name" value="Pectinesterase"/>
    <property type="match status" value="1"/>
</dbReference>
<evidence type="ECO:0000256" key="7">
    <source>
        <dbReference type="ARBA" id="ARBA00038471"/>
    </source>
</evidence>
<evidence type="ECO:0000256" key="5">
    <source>
        <dbReference type="ARBA" id="ARBA00023157"/>
    </source>
</evidence>
<dbReference type="SUPFAM" id="SSF101148">
    <property type="entry name" value="Plant invertase/pectin methylesterase inhibitor"/>
    <property type="match status" value="2"/>
</dbReference>
<dbReference type="InterPro" id="IPR035513">
    <property type="entry name" value="Invertase/methylesterase_inhib"/>
</dbReference>
<dbReference type="PANTHER" id="PTHR31080:SF216">
    <property type="entry name" value="PECTINESTERASE INHIBITOR DOMAIN-CONTAINING PROTEIN"/>
    <property type="match status" value="1"/>
</dbReference>
<accession>A0A6A6ML90</accession>
<dbReference type="NCBIfam" id="TIGR01614">
    <property type="entry name" value="PME_inhib"/>
    <property type="match status" value="2"/>
</dbReference>
<dbReference type="AlphaFoldDB" id="A0A6A6ML90"/>
<name>A0A6A6ML90_HEVBR</name>
<dbReference type="GO" id="GO:0030599">
    <property type="term" value="F:pectinesterase activity"/>
    <property type="evidence" value="ECO:0007669"/>
    <property type="project" value="UniProtKB-EC"/>
</dbReference>
<keyword evidence="10" id="KW-1185">Reference proteome</keyword>
<dbReference type="GO" id="GO:0004857">
    <property type="term" value="F:enzyme inhibitor activity"/>
    <property type="evidence" value="ECO:0007669"/>
    <property type="project" value="InterPro"/>
</dbReference>
<dbReference type="InterPro" id="IPR051955">
    <property type="entry name" value="PME_Inhibitor"/>
</dbReference>
<keyword evidence="5" id="KW-1015">Disulfide bond</keyword>
<comment type="caution">
    <text evidence="9">The sequence shown here is derived from an EMBL/GenBank/DDBJ whole genome shotgun (WGS) entry which is preliminary data.</text>
</comment>
<keyword evidence="6" id="KW-0325">Glycoprotein</keyword>
<organism evidence="9 10">
    <name type="scientific">Hevea brasiliensis</name>
    <name type="common">Para rubber tree</name>
    <name type="synonym">Siphonia brasiliensis</name>
    <dbReference type="NCBI Taxonomy" id="3981"/>
    <lineage>
        <taxon>Eukaryota</taxon>
        <taxon>Viridiplantae</taxon>
        <taxon>Streptophyta</taxon>
        <taxon>Embryophyta</taxon>
        <taxon>Tracheophyta</taxon>
        <taxon>Spermatophyta</taxon>
        <taxon>Magnoliopsida</taxon>
        <taxon>eudicotyledons</taxon>
        <taxon>Gunneridae</taxon>
        <taxon>Pentapetalae</taxon>
        <taxon>rosids</taxon>
        <taxon>fabids</taxon>
        <taxon>Malpighiales</taxon>
        <taxon>Euphorbiaceae</taxon>
        <taxon>Crotonoideae</taxon>
        <taxon>Micrandreae</taxon>
        <taxon>Hevea</taxon>
    </lineage>
</organism>
<sequence length="294" mass="31586">MKRMSRIHGLKPREAAAVVDCVEVVGDSVYELQRSIAEMAHVRGSNFYQVMADIQTWVSAVLTDDDTCMDGFAGDPMNGNVKTLARRHIVKISHLTSNALALSIAMLRPTQLAIITRLLTSNTNAQFVKASCSNTTYPKLCFESLGCYANKIQSNPKMLAHVALNVTFSATKSASDLMRTLSKLHGKKPREAGAIADCVEVVGDSVDELARSIGEMGRARGSNSDPVINDIQTWVSASLTNDDTCMDGFAGNAMNGEVKNIVMKNMTKAAHLTSVALALINSFASSQGNSALIL</sequence>
<evidence type="ECO:0000313" key="10">
    <source>
        <dbReference type="Proteomes" id="UP000467840"/>
    </source>
</evidence>
<evidence type="ECO:0000256" key="4">
    <source>
        <dbReference type="ARBA" id="ARBA00022729"/>
    </source>
</evidence>
<dbReference type="Gene3D" id="1.20.140.40">
    <property type="entry name" value="Invertase/pectin methylesterase inhibitor family protein"/>
    <property type="match status" value="2"/>
</dbReference>
<dbReference type="CDD" id="cd15798">
    <property type="entry name" value="PMEI-like_3"/>
    <property type="match status" value="2"/>
</dbReference>
<dbReference type="EMBL" id="JAAGAX010000005">
    <property type="protein sequence ID" value="KAF2313128.1"/>
    <property type="molecule type" value="Genomic_DNA"/>
</dbReference>
<evidence type="ECO:0000259" key="8">
    <source>
        <dbReference type="SMART" id="SM00856"/>
    </source>
</evidence>
<keyword evidence="4" id="KW-0732">Signal</keyword>
<comment type="similarity">
    <text evidence="2">In the C-terminal section; belongs to the pectinesterase family.</text>
</comment>
<dbReference type="InterPro" id="IPR006501">
    <property type="entry name" value="Pectinesterase_inhib_dom"/>
</dbReference>
<feature type="domain" description="Pectinesterase inhibitor" evidence="8">
    <location>
        <begin position="2"/>
        <end position="102"/>
    </location>
</feature>
<proteinExistence type="inferred from homology"/>
<dbReference type="PANTHER" id="PTHR31080">
    <property type="entry name" value="PECTINESTERASE INHIBITOR-LIKE"/>
    <property type="match status" value="1"/>
</dbReference>
<evidence type="ECO:0000256" key="3">
    <source>
        <dbReference type="ARBA" id="ARBA00013229"/>
    </source>
</evidence>
<gene>
    <name evidence="9" type="ORF">GH714_009395</name>
</gene>
<protein>
    <recommendedName>
        <fullName evidence="3">pectinesterase</fullName>
        <ecNumber evidence="3">3.1.1.11</ecNumber>
    </recommendedName>
</protein>